<dbReference type="RefSeq" id="WP_072989111.1">
    <property type="nucleotide sequence ID" value="NZ_FQZB01000012.1"/>
</dbReference>
<organism evidence="1 2">
    <name type="scientific">Clostridium cavendishii DSM 21758</name>
    <dbReference type="NCBI Taxonomy" id="1121302"/>
    <lineage>
        <taxon>Bacteria</taxon>
        <taxon>Bacillati</taxon>
        <taxon>Bacillota</taxon>
        <taxon>Clostridia</taxon>
        <taxon>Eubacteriales</taxon>
        <taxon>Clostridiaceae</taxon>
        <taxon>Clostridium</taxon>
    </lineage>
</organism>
<dbReference type="InterPro" id="IPR036388">
    <property type="entry name" value="WH-like_DNA-bd_sf"/>
</dbReference>
<evidence type="ECO:0000313" key="2">
    <source>
        <dbReference type="Proteomes" id="UP000184310"/>
    </source>
</evidence>
<keyword evidence="2" id="KW-1185">Reference proteome</keyword>
<sequence>MSAIFEKCKRIYNLIVEILIKGGGIISKIGNALKMAVMLQSRGRMKSIDLARELEVSERQIREYRSYLEQAGIFIFSKSGVYGGYELSNDGNLLNLNIKSEDITVIEMVNEQMKFNNDIYKKEFQEIVNKVKATINMKNGAKESMNYFVVEPKGNFDIEEEKKKYREINIAFITKKKMKIKYYSLSSGLSERVVHPYVVYSYKSDK</sequence>
<dbReference type="AlphaFoldDB" id="A0A1M6NEE4"/>
<name>A0A1M6NEE4_9CLOT</name>
<dbReference type="EMBL" id="FQZB01000012">
    <property type="protein sequence ID" value="SHJ93984.1"/>
    <property type="molecule type" value="Genomic_DNA"/>
</dbReference>
<proteinExistence type="predicted"/>
<gene>
    <name evidence="1" type="ORF">SAMN02745163_02880</name>
</gene>
<dbReference type="InterPro" id="IPR036390">
    <property type="entry name" value="WH_DNA-bd_sf"/>
</dbReference>
<dbReference type="Proteomes" id="UP000184310">
    <property type="component" value="Unassembled WGS sequence"/>
</dbReference>
<dbReference type="STRING" id="1121302.SAMN02745163_02880"/>
<reference evidence="1 2" key="1">
    <citation type="submission" date="2016-11" db="EMBL/GenBank/DDBJ databases">
        <authorList>
            <person name="Jaros S."/>
            <person name="Januszkiewicz K."/>
            <person name="Wedrychowicz H."/>
        </authorList>
    </citation>
    <scope>NUCLEOTIDE SEQUENCE [LARGE SCALE GENOMIC DNA]</scope>
    <source>
        <strain evidence="1 2">DSM 21758</strain>
    </source>
</reference>
<dbReference type="SUPFAM" id="SSF46785">
    <property type="entry name" value="Winged helix' DNA-binding domain"/>
    <property type="match status" value="1"/>
</dbReference>
<dbReference type="PANTHER" id="PTHR34580">
    <property type="match status" value="1"/>
</dbReference>
<dbReference type="InterPro" id="IPR051534">
    <property type="entry name" value="CBASS_pafABC_assoc_protein"/>
</dbReference>
<accession>A0A1M6NEE4</accession>
<evidence type="ECO:0000313" key="1">
    <source>
        <dbReference type="EMBL" id="SHJ93984.1"/>
    </source>
</evidence>
<dbReference type="PANTHER" id="PTHR34580:SF1">
    <property type="entry name" value="PROTEIN PAFC"/>
    <property type="match status" value="1"/>
</dbReference>
<dbReference type="Gene3D" id="1.10.10.10">
    <property type="entry name" value="Winged helix-like DNA-binding domain superfamily/Winged helix DNA-binding domain"/>
    <property type="match status" value="1"/>
</dbReference>
<dbReference type="OrthoDB" id="9767131at2"/>
<protein>
    <submittedName>
        <fullName evidence="1">HTH domain-containing protein</fullName>
    </submittedName>
</protein>